<dbReference type="InterPro" id="IPR050952">
    <property type="entry name" value="TRIM-NHL_E3_ligases"/>
</dbReference>
<feature type="compositionally biased region" description="Polar residues" evidence="3">
    <location>
        <begin position="297"/>
        <end position="308"/>
    </location>
</feature>
<feature type="repeat" description="NHL" evidence="2">
    <location>
        <begin position="372"/>
        <end position="408"/>
    </location>
</feature>
<dbReference type="RefSeq" id="WP_197442394.1">
    <property type="nucleotide sequence ID" value="NZ_CP036433.1"/>
</dbReference>
<sequence>MKRIPNRLKTTLLPRWTFRRAAGLLALTMLASLVAFDGRSAVGGEAEEEFRVKREERFEFSQPPVIAVQGDRVEIRFTAAAFCDATVAIEDAEGNIVRHLACGLLGSSAPAPFQPSLLSQVLLWDGKNDQGRYVDQRDNLIVRVSLGLKAQFERTLYWEPKKRIGKGNSPLIAPRPEGVYVFEGEGVDHMRLFEHNGDYVRTVYPFPAENLEEVVGLDRQIFPQSGRLLPVKHGPKHHSTLLTSGDNMLKSPGKYGSAATAMAVHGDRILLAGVKVNRLSTVGGSTGKNLEGPVVSFEQQPASSTANADLTAAPRSAALSPDGRWLYLTGYVWNRGYPRGHAWLHGVARLDLQHDDAPLETFAGRLEREADGVDPGQFRCPTSVACDAAGQVYVADYMNDRIQVFAPDGKHLKSITHSRPSVLQVDPESGQIYVFSWFLINRFLKNTDRIPAQYARLGPLADPRVQFTAPLPLNNYKDRIGLRWTGLEYNAAVDTFAQPAAIWLVPGKPGTTEQLQILRGLGGGEADARLAHLRILEEGPEELVLRRDFGEETARSVVRTKPPVISRQRLYVNPASGKLYLGEGDSGVNKSFEELLEIDPNTGDIRVVPLPFTAEDICFGVNGAAYLRTDTIVGRYDSRTWREIPWDYGEERTQEGFDPSVKSASLVSALVLPAEGRPAYFHMGGMCISPRGELAVACFNTGKPLDRREFQSDGSLSKRWASTAGRKYLPSLYPGRVRYGEVHVWDVHGQLIHEDAVPGLGATDGIAIDKQGNLYALASAHRLFGGEPYFLPWTETLFKISPSAGKLVAGSDRANIPAEKHNLPERSPDMANHTLQKVWIEGADWKYGGVGFGSQTGGCVCWNARFALDYFDRVFAPEVDHFTVAVLDSSGNLLLRIGDYGNVDDGLPLVKQGGPADPRSIGGDETALFHAAYVASHTDHRLFIADAGNRRILSVKLDYHATRRLPLSSLPAPAVAPGK</sequence>
<dbReference type="KEGG" id="lcre:Pla8534_39570"/>
<dbReference type="GO" id="GO:0008270">
    <property type="term" value="F:zinc ion binding"/>
    <property type="evidence" value="ECO:0007669"/>
    <property type="project" value="UniProtKB-KW"/>
</dbReference>
<gene>
    <name evidence="4" type="ORF">Pla8534_39570</name>
</gene>
<dbReference type="PANTHER" id="PTHR24104:SF25">
    <property type="entry name" value="PROTEIN LIN-41"/>
    <property type="match status" value="1"/>
</dbReference>
<dbReference type="Gene3D" id="2.120.10.30">
    <property type="entry name" value="TolB, C-terminal domain"/>
    <property type="match status" value="1"/>
</dbReference>
<dbReference type="PROSITE" id="PS51125">
    <property type="entry name" value="NHL"/>
    <property type="match status" value="1"/>
</dbReference>
<feature type="region of interest" description="Disordered" evidence="3">
    <location>
        <begin position="289"/>
        <end position="310"/>
    </location>
</feature>
<dbReference type="InterPro" id="IPR001258">
    <property type="entry name" value="NHL_repeat"/>
</dbReference>
<keyword evidence="1" id="KW-0677">Repeat</keyword>
<evidence type="ECO:0000313" key="5">
    <source>
        <dbReference type="Proteomes" id="UP000317648"/>
    </source>
</evidence>
<dbReference type="Proteomes" id="UP000317648">
    <property type="component" value="Chromosome"/>
</dbReference>
<evidence type="ECO:0000313" key="4">
    <source>
        <dbReference type="EMBL" id="QDU96138.1"/>
    </source>
</evidence>
<dbReference type="EMBL" id="CP036433">
    <property type="protein sequence ID" value="QDU96138.1"/>
    <property type="molecule type" value="Genomic_DNA"/>
</dbReference>
<dbReference type="Pfam" id="PF01436">
    <property type="entry name" value="NHL"/>
    <property type="match status" value="1"/>
</dbReference>
<evidence type="ECO:0000256" key="3">
    <source>
        <dbReference type="SAM" id="MobiDB-lite"/>
    </source>
</evidence>
<keyword evidence="5" id="KW-1185">Reference proteome</keyword>
<protein>
    <submittedName>
        <fullName evidence="4">NHL repeat protein</fullName>
    </submittedName>
</protein>
<accession>A0A518DWD0</accession>
<dbReference type="PANTHER" id="PTHR24104">
    <property type="entry name" value="E3 UBIQUITIN-PROTEIN LIGASE NHLRC1-RELATED"/>
    <property type="match status" value="1"/>
</dbReference>
<dbReference type="AlphaFoldDB" id="A0A518DWD0"/>
<name>A0A518DWD0_9BACT</name>
<organism evidence="4 5">
    <name type="scientific">Lignipirellula cremea</name>
    <dbReference type="NCBI Taxonomy" id="2528010"/>
    <lineage>
        <taxon>Bacteria</taxon>
        <taxon>Pseudomonadati</taxon>
        <taxon>Planctomycetota</taxon>
        <taxon>Planctomycetia</taxon>
        <taxon>Pirellulales</taxon>
        <taxon>Pirellulaceae</taxon>
        <taxon>Lignipirellula</taxon>
    </lineage>
</organism>
<dbReference type="SUPFAM" id="SSF101898">
    <property type="entry name" value="NHL repeat"/>
    <property type="match status" value="1"/>
</dbReference>
<dbReference type="SUPFAM" id="SSF63829">
    <property type="entry name" value="Calcium-dependent phosphotriesterase"/>
    <property type="match status" value="1"/>
</dbReference>
<reference evidence="4 5" key="1">
    <citation type="submission" date="2019-02" db="EMBL/GenBank/DDBJ databases">
        <title>Deep-cultivation of Planctomycetes and their phenomic and genomic characterization uncovers novel biology.</title>
        <authorList>
            <person name="Wiegand S."/>
            <person name="Jogler M."/>
            <person name="Boedeker C."/>
            <person name="Pinto D."/>
            <person name="Vollmers J."/>
            <person name="Rivas-Marin E."/>
            <person name="Kohn T."/>
            <person name="Peeters S.H."/>
            <person name="Heuer A."/>
            <person name="Rast P."/>
            <person name="Oberbeckmann S."/>
            <person name="Bunk B."/>
            <person name="Jeske O."/>
            <person name="Meyerdierks A."/>
            <person name="Storesund J.E."/>
            <person name="Kallscheuer N."/>
            <person name="Luecker S."/>
            <person name="Lage O.M."/>
            <person name="Pohl T."/>
            <person name="Merkel B.J."/>
            <person name="Hornburger P."/>
            <person name="Mueller R.-W."/>
            <person name="Bruemmer F."/>
            <person name="Labrenz M."/>
            <person name="Spormann A.M."/>
            <person name="Op den Camp H."/>
            <person name="Overmann J."/>
            <person name="Amann R."/>
            <person name="Jetten M.S.M."/>
            <person name="Mascher T."/>
            <person name="Medema M.H."/>
            <person name="Devos D.P."/>
            <person name="Kaster A.-K."/>
            <person name="Ovreas L."/>
            <person name="Rohde M."/>
            <person name="Galperin M.Y."/>
            <person name="Jogler C."/>
        </authorList>
    </citation>
    <scope>NUCLEOTIDE SEQUENCE [LARGE SCALE GENOMIC DNA]</scope>
    <source>
        <strain evidence="4 5">Pla85_3_4</strain>
    </source>
</reference>
<evidence type="ECO:0000256" key="1">
    <source>
        <dbReference type="ARBA" id="ARBA00022737"/>
    </source>
</evidence>
<evidence type="ECO:0000256" key="2">
    <source>
        <dbReference type="PROSITE-ProRule" id="PRU00504"/>
    </source>
</evidence>
<proteinExistence type="predicted"/>
<dbReference type="InterPro" id="IPR011042">
    <property type="entry name" value="6-blade_b-propeller_TolB-like"/>
</dbReference>